<name>A0ABW1KXW4_9PROT</name>
<protein>
    <recommendedName>
        <fullName evidence="3">Regulatory protein GemA</fullName>
    </recommendedName>
</protein>
<dbReference type="EMBL" id="JBHPON010000002">
    <property type="protein sequence ID" value="MFC6036925.1"/>
    <property type="molecule type" value="Genomic_DNA"/>
</dbReference>
<accession>A0ABW1KXW4</accession>
<evidence type="ECO:0000313" key="1">
    <source>
        <dbReference type="EMBL" id="MFC6036925.1"/>
    </source>
</evidence>
<sequence length="134" mass="15122">MAETHVITGLKARRASIAADIDELDRQRRLLLGNLRHVDATLKIMGFEGNPESIKTPRKRRAMFRRGELRRFVLAAIRKHGAEISHGEIAAIILEKMEWEDDGELLGVISEKVRQARKDIKRRRDAASSLSTGG</sequence>
<proteinExistence type="predicted"/>
<dbReference type="Proteomes" id="UP001596116">
    <property type="component" value="Unassembled WGS sequence"/>
</dbReference>
<reference evidence="1 2" key="1">
    <citation type="submission" date="2024-09" db="EMBL/GenBank/DDBJ databases">
        <authorList>
            <person name="Zhang Z.-H."/>
        </authorList>
    </citation>
    <scope>NUCLEOTIDE SEQUENCE [LARGE SCALE GENOMIC DNA]</scope>
    <source>
        <strain evidence="1 2">HHTR114</strain>
    </source>
</reference>
<evidence type="ECO:0008006" key="3">
    <source>
        <dbReference type="Google" id="ProtNLM"/>
    </source>
</evidence>
<keyword evidence="2" id="KW-1185">Reference proteome</keyword>
<gene>
    <name evidence="1" type="ORF">ACFMB1_15310</name>
</gene>
<evidence type="ECO:0000313" key="2">
    <source>
        <dbReference type="Proteomes" id="UP001596116"/>
    </source>
</evidence>
<dbReference type="RefSeq" id="WP_379881824.1">
    <property type="nucleotide sequence ID" value="NZ_JBHPON010000002.1"/>
</dbReference>
<comment type="caution">
    <text evidence="1">The sequence shown here is derived from an EMBL/GenBank/DDBJ whole genome shotgun (WGS) entry which is preliminary data.</text>
</comment>
<organism evidence="1 2">
    <name type="scientific">Hyphococcus aureus</name>
    <dbReference type="NCBI Taxonomy" id="2666033"/>
    <lineage>
        <taxon>Bacteria</taxon>
        <taxon>Pseudomonadati</taxon>
        <taxon>Pseudomonadota</taxon>
        <taxon>Alphaproteobacteria</taxon>
        <taxon>Parvularculales</taxon>
        <taxon>Parvularculaceae</taxon>
        <taxon>Hyphococcus</taxon>
    </lineage>
</organism>